<proteinExistence type="predicted"/>
<dbReference type="KEGG" id="gps:C427_2874"/>
<dbReference type="InterPro" id="IPR014747">
    <property type="entry name" value="Bac_photo_RC_H_C"/>
</dbReference>
<keyword evidence="2" id="KW-1185">Reference proteome</keyword>
<dbReference type="InterPro" id="IPR011033">
    <property type="entry name" value="PRC_barrel-like_sf"/>
</dbReference>
<dbReference type="HOGENOM" id="CLU_1065156_0_0_6"/>
<dbReference type="Proteomes" id="UP000011864">
    <property type="component" value="Chromosome"/>
</dbReference>
<evidence type="ECO:0000313" key="2">
    <source>
        <dbReference type="Proteomes" id="UP000011864"/>
    </source>
</evidence>
<dbReference type="GO" id="GO:0019684">
    <property type="term" value="P:photosynthesis, light reaction"/>
    <property type="evidence" value="ECO:0007669"/>
    <property type="project" value="InterPro"/>
</dbReference>
<dbReference type="RefSeq" id="WP_007635565.1">
    <property type="nucleotide sequence ID" value="NC_020514.1"/>
</dbReference>
<evidence type="ECO:0000313" key="1">
    <source>
        <dbReference type="EMBL" id="AGH44983.1"/>
    </source>
</evidence>
<dbReference type="eggNOG" id="COG3861">
    <property type="taxonomic scope" value="Bacteria"/>
</dbReference>
<protein>
    <recommendedName>
        <fullName evidence="3">PRC-barrel domain-containing protein</fullName>
    </recommendedName>
</protein>
<dbReference type="STRING" id="1129794.C427_2874"/>
<dbReference type="PATRIC" id="fig|1129794.4.peg.2859"/>
<name>K7A1V3_9ALTE</name>
<dbReference type="EMBL" id="CP003837">
    <property type="protein sequence ID" value="AGH44983.1"/>
    <property type="molecule type" value="Genomic_DNA"/>
</dbReference>
<gene>
    <name evidence="1" type="ORF">C427_2874</name>
</gene>
<dbReference type="OrthoDB" id="9793882at2"/>
<sequence>MLASLKELSGCTIKATDGDLGQAKDVYFDDRSLTIRFLVVDTHPWLPLSQKVLISPISLLEFSADAYAMTVSLSKDMIKSCPKVEEHETVSREFEKIYYDYFGYGYYWTGEGAWGEYAYPTALFRGNILPFESIEIDDTETDNVADDNLETANHLRSANELAHYSINAVNGKKGYIYDFIWDIYNWSLKYLVIDTRDWLPGGKHVLVSPEQFEAFNWGSRTVNCNMSLQQIKACPEYRSDKLNDSKYLKQVKQKLQGI</sequence>
<dbReference type="AlphaFoldDB" id="K7A1V3"/>
<dbReference type="Gene3D" id="3.90.50.10">
    <property type="entry name" value="Photosynthetic Reaction Center, subunit H, domain 2"/>
    <property type="match status" value="2"/>
</dbReference>
<dbReference type="GO" id="GO:0030077">
    <property type="term" value="C:plasma membrane light-harvesting complex"/>
    <property type="evidence" value="ECO:0007669"/>
    <property type="project" value="InterPro"/>
</dbReference>
<evidence type="ECO:0008006" key="3">
    <source>
        <dbReference type="Google" id="ProtNLM"/>
    </source>
</evidence>
<dbReference type="SUPFAM" id="SSF50346">
    <property type="entry name" value="PRC-barrel domain"/>
    <property type="match status" value="2"/>
</dbReference>
<reference evidence="1 2" key="1">
    <citation type="journal article" date="2013" name="Genome Announc.">
        <title>Complete Genome Sequence of Glaciecola psychrophila Strain 170T.</title>
        <authorList>
            <person name="Yin J."/>
            <person name="Chen J."/>
            <person name="Liu G."/>
            <person name="Yu Y."/>
            <person name="Song L."/>
            <person name="Wang X."/>
            <person name="Qu X."/>
        </authorList>
    </citation>
    <scope>NUCLEOTIDE SEQUENCE [LARGE SCALE GENOMIC DNA]</scope>
    <source>
        <strain evidence="1 2">170</strain>
    </source>
</reference>
<organism evidence="1 2">
    <name type="scientific">Paraglaciecola psychrophila 170</name>
    <dbReference type="NCBI Taxonomy" id="1129794"/>
    <lineage>
        <taxon>Bacteria</taxon>
        <taxon>Pseudomonadati</taxon>
        <taxon>Pseudomonadota</taxon>
        <taxon>Gammaproteobacteria</taxon>
        <taxon>Alteromonadales</taxon>
        <taxon>Alteromonadaceae</taxon>
        <taxon>Paraglaciecola</taxon>
    </lineage>
</organism>
<accession>K7A1V3</accession>